<dbReference type="PATRIC" id="fig|442.8.peg.50"/>
<dbReference type="AlphaFoldDB" id="A0A149RXV1"/>
<gene>
    <name evidence="1" type="ORF">AD934_05310</name>
</gene>
<reference evidence="1 2" key="1">
    <citation type="submission" date="2015-06" db="EMBL/GenBank/DDBJ databases">
        <title>Improved classification and identification of acetic acid bacteria using matrix-assisted laser desorption/ionization time-of-flight mass spectrometry; Gluconobacter nephelii and Gluconobacter uchimurae are later heterotypic synonyms of Gluconobacter japonicus and Gluconobacter oxydans, respectively.</title>
        <authorList>
            <person name="Li L."/>
            <person name="Cleenwerck I."/>
            <person name="De Vuyst L."/>
            <person name="Vandamme P."/>
        </authorList>
    </citation>
    <scope>NUCLEOTIDE SEQUENCE [LARGE SCALE GENOMIC DNA]</scope>
    <source>
        <strain evidence="1 2">LMG 1676</strain>
    </source>
</reference>
<evidence type="ECO:0000313" key="1">
    <source>
        <dbReference type="EMBL" id="KXV19236.1"/>
    </source>
</evidence>
<dbReference type="RefSeq" id="WP_062500758.1">
    <property type="nucleotide sequence ID" value="NZ_LHZG01000153.1"/>
</dbReference>
<comment type="caution">
    <text evidence="1">The sequence shown here is derived from an EMBL/GenBank/DDBJ whole genome shotgun (WGS) entry which is preliminary data.</text>
</comment>
<evidence type="ECO:0000313" key="2">
    <source>
        <dbReference type="Proteomes" id="UP000075655"/>
    </source>
</evidence>
<dbReference type="SUPFAM" id="SSF52540">
    <property type="entry name" value="P-loop containing nucleoside triphosphate hydrolases"/>
    <property type="match status" value="1"/>
</dbReference>
<proteinExistence type="predicted"/>
<dbReference type="Proteomes" id="UP000075655">
    <property type="component" value="Unassembled WGS sequence"/>
</dbReference>
<organism evidence="1 2">
    <name type="scientific">Gluconobacter oxydans</name>
    <name type="common">Gluconobacter suboxydans</name>
    <dbReference type="NCBI Taxonomy" id="442"/>
    <lineage>
        <taxon>Bacteria</taxon>
        <taxon>Pseudomonadati</taxon>
        <taxon>Pseudomonadota</taxon>
        <taxon>Alphaproteobacteria</taxon>
        <taxon>Acetobacterales</taxon>
        <taxon>Acetobacteraceae</taxon>
        <taxon>Gluconobacter</taxon>
    </lineage>
</organism>
<name>A0A149RXV1_GLUOY</name>
<sequence>MTATAKTSKTEPAAEVTTRRPRLIVAIGRQRVGKTTILKAITEIALHQGGDPQVWNTDIMNKSHAINTVGVDVLTPPEQHASGQAAWLEEQIMGMAQTGRDAVLDIGGGWTAVHELIQGSPLLGAMRRMKVRLIPYFVVGFEPADLDYLDDLHRRDFNPPKSVVIINEGLAAYKADSTERTRAILRHPAVQQALTNKGTVATFPAVNGLLKVAERNQSFFDFVAGKPVPGMPTPSWFDTLRFDYWLRHAIPMFMKDLGADFLPNMPKGLPPVVSKDEIENGDDGDDE</sequence>
<accession>A0A149RXV1</accession>
<protein>
    <submittedName>
        <fullName evidence="1">Uncharacterized protein</fullName>
    </submittedName>
</protein>
<dbReference type="EMBL" id="LHZG01000153">
    <property type="protein sequence ID" value="KXV19236.1"/>
    <property type="molecule type" value="Genomic_DNA"/>
</dbReference>
<dbReference type="InterPro" id="IPR027417">
    <property type="entry name" value="P-loop_NTPase"/>
</dbReference>